<name>A0A4D6K8I3_9EURY</name>
<gene>
    <name evidence="2" type="ORF">E5139_02535</name>
</gene>
<feature type="transmembrane region" description="Helical" evidence="1">
    <location>
        <begin position="9"/>
        <end position="29"/>
    </location>
</feature>
<sequence length="154" mass="15842">MFEVPVDALYAWLGVAAVSVAVLGVVVALPTTAPPDATTAADAVDRVAVGPPDARATVQIDAAAIRLGPSQLSLRNDGGTASATFAYGPVTPTLADDQLALVLYGQPPASVFETSAAFEQAVADAQVRGEWRQAPAEIDVRRVQWGETSVTLVG</sequence>
<evidence type="ECO:0000313" key="3">
    <source>
        <dbReference type="Proteomes" id="UP000297053"/>
    </source>
</evidence>
<dbReference type="Pfam" id="PF23954">
    <property type="entry name" value="DUF7283"/>
    <property type="match status" value="1"/>
</dbReference>
<keyword evidence="1" id="KW-1133">Transmembrane helix</keyword>
<keyword evidence="1" id="KW-0812">Transmembrane</keyword>
<proteinExistence type="predicted"/>
<dbReference type="RefSeq" id="WP_015764002.1">
    <property type="nucleotide sequence ID" value="NZ_CP039375.1"/>
</dbReference>
<dbReference type="EMBL" id="CP039375">
    <property type="protein sequence ID" value="QCD64568.1"/>
    <property type="molecule type" value="Genomic_DNA"/>
</dbReference>
<keyword evidence="1" id="KW-0472">Membrane</keyword>
<protein>
    <submittedName>
        <fullName evidence="2">Uncharacterized protein</fullName>
    </submittedName>
</protein>
<dbReference type="Proteomes" id="UP000297053">
    <property type="component" value="Chromosome"/>
</dbReference>
<dbReference type="KEGG" id="halz:E5139_02535"/>
<dbReference type="InterPro" id="IPR055707">
    <property type="entry name" value="DUF7283"/>
</dbReference>
<dbReference type="AlphaFoldDB" id="A0A4D6K8I3"/>
<dbReference type="GeneID" id="42177778"/>
<reference evidence="2 3" key="2">
    <citation type="submission" date="2019-04" db="EMBL/GenBank/DDBJ databases">
        <authorList>
            <person name="Yang S."/>
            <person name="Wei W."/>
        </authorList>
    </citation>
    <scope>NUCLEOTIDE SEQUENCE [LARGE SCALE GENOMIC DNA]</scope>
    <source>
        <strain evidence="3">ZP60</strain>
    </source>
</reference>
<reference evidence="2 3" key="1">
    <citation type="submission" date="2019-04" db="EMBL/GenBank/DDBJ databases">
        <title>Complete genome sequence of Arthrobacter sp. ZXY-2 associated with effective atrazine degradation and salt adaptation.</title>
        <authorList>
            <person name="Zhao X."/>
        </authorList>
    </citation>
    <scope>NUCLEOTIDE SEQUENCE [LARGE SCALE GENOMIC DNA]</scope>
    <source>
        <strain evidence="3">ZP60</strain>
    </source>
</reference>
<evidence type="ECO:0000256" key="1">
    <source>
        <dbReference type="SAM" id="Phobius"/>
    </source>
</evidence>
<evidence type="ECO:0000313" key="2">
    <source>
        <dbReference type="EMBL" id="QCD64568.1"/>
    </source>
</evidence>
<organism evidence="2 3">
    <name type="scientific">Halomicrobium mukohataei</name>
    <dbReference type="NCBI Taxonomy" id="57705"/>
    <lineage>
        <taxon>Archaea</taxon>
        <taxon>Methanobacteriati</taxon>
        <taxon>Methanobacteriota</taxon>
        <taxon>Stenosarchaea group</taxon>
        <taxon>Halobacteria</taxon>
        <taxon>Halobacteriales</taxon>
        <taxon>Haloarculaceae</taxon>
        <taxon>Halomicrobium</taxon>
    </lineage>
</organism>
<dbReference type="OMA" id="WYAWIGL"/>
<accession>A0A4D6K8I3</accession>